<comment type="caution">
    <text evidence="1">The sequence shown here is derived from an EMBL/GenBank/DDBJ whole genome shotgun (WGS) entry which is preliminary data.</text>
</comment>
<protein>
    <submittedName>
        <fullName evidence="1">Uncharacterized protein</fullName>
    </submittedName>
</protein>
<proteinExistence type="predicted"/>
<sequence length="79" mass="8201">MTSPNTYTKTYSTEERTLANPTAVAVGALGNGANGASSTANFDKIAVAIDALIADNLDLRQLVAALIDDIAASHLRILK</sequence>
<evidence type="ECO:0000313" key="1">
    <source>
        <dbReference type="EMBL" id="KKM66318.1"/>
    </source>
</evidence>
<dbReference type="EMBL" id="LAZR01010557">
    <property type="protein sequence ID" value="KKM66318.1"/>
    <property type="molecule type" value="Genomic_DNA"/>
</dbReference>
<dbReference type="AlphaFoldDB" id="A0A0F9J9U7"/>
<name>A0A0F9J9U7_9ZZZZ</name>
<gene>
    <name evidence="1" type="ORF">LCGC14_1482390</name>
</gene>
<organism evidence="1">
    <name type="scientific">marine sediment metagenome</name>
    <dbReference type="NCBI Taxonomy" id="412755"/>
    <lineage>
        <taxon>unclassified sequences</taxon>
        <taxon>metagenomes</taxon>
        <taxon>ecological metagenomes</taxon>
    </lineage>
</organism>
<reference evidence="1" key="1">
    <citation type="journal article" date="2015" name="Nature">
        <title>Complex archaea that bridge the gap between prokaryotes and eukaryotes.</title>
        <authorList>
            <person name="Spang A."/>
            <person name="Saw J.H."/>
            <person name="Jorgensen S.L."/>
            <person name="Zaremba-Niedzwiedzka K."/>
            <person name="Martijn J."/>
            <person name="Lind A.E."/>
            <person name="van Eijk R."/>
            <person name="Schleper C."/>
            <person name="Guy L."/>
            <person name="Ettema T.J."/>
        </authorList>
    </citation>
    <scope>NUCLEOTIDE SEQUENCE</scope>
</reference>
<accession>A0A0F9J9U7</accession>